<evidence type="ECO:0000256" key="1">
    <source>
        <dbReference type="ARBA" id="ARBA00004651"/>
    </source>
</evidence>
<dbReference type="Pfam" id="PF02588">
    <property type="entry name" value="YitT_membrane"/>
    <property type="match status" value="1"/>
</dbReference>
<keyword evidence="5 6" id="KW-0472">Membrane</keyword>
<dbReference type="Proteomes" id="UP000182077">
    <property type="component" value="Unassembled WGS sequence"/>
</dbReference>
<evidence type="ECO:0008006" key="9">
    <source>
        <dbReference type="Google" id="ProtNLM"/>
    </source>
</evidence>
<feature type="transmembrane region" description="Helical" evidence="6">
    <location>
        <begin position="52"/>
        <end position="71"/>
    </location>
</feature>
<dbReference type="GO" id="GO:0005886">
    <property type="term" value="C:plasma membrane"/>
    <property type="evidence" value="ECO:0007669"/>
    <property type="project" value="UniProtKB-SubCell"/>
</dbReference>
<organism evidence="7 8">
    <name type="scientific">Enterococcus hermanniensis</name>
    <dbReference type="NCBI Taxonomy" id="249189"/>
    <lineage>
        <taxon>Bacteria</taxon>
        <taxon>Bacillati</taxon>
        <taxon>Bacillota</taxon>
        <taxon>Bacilli</taxon>
        <taxon>Lactobacillales</taxon>
        <taxon>Enterococcaceae</taxon>
        <taxon>Enterococcus</taxon>
    </lineage>
</organism>
<evidence type="ECO:0000313" key="7">
    <source>
        <dbReference type="EMBL" id="OJG46299.1"/>
    </source>
</evidence>
<feature type="transmembrane region" description="Helical" evidence="6">
    <location>
        <begin position="78"/>
        <end position="96"/>
    </location>
</feature>
<dbReference type="OrthoDB" id="1758221at2"/>
<evidence type="ECO:0000313" key="8">
    <source>
        <dbReference type="Proteomes" id="UP000182077"/>
    </source>
</evidence>
<evidence type="ECO:0000256" key="6">
    <source>
        <dbReference type="SAM" id="Phobius"/>
    </source>
</evidence>
<proteinExistence type="predicted"/>
<evidence type="ECO:0000256" key="2">
    <source>
        <dbReference type="ARBA" id="ARBA00022475"/>
    </source>
</evidence>
<keyword evidence="8" id="KW-1185">Reference proteome</keyword>
<sequence length="207" mass="22214">MYKQMKQLSKILLAVVILAGSINLFLGPHNIAAGGASGIGLLVEYSLGIDRSAVVMVLNILVLTLAAIFLGKEIFFKTLIGSFLFPLALKIVPTGMLVENHWLSVIAGSIIFAVGVALLYDSKASSGGTTIPPLIFKKYWGLSTAIGLLLTDFIIVCMSLYIFGFEAFLFAVLSIGITSISMILIERIQSNLPTLTEKVLAVFNTNV</sequence>
<name>A0A1L8TPQ0_9ENTE</name>
<feature type="transmembrane region" description="Helical" evidence="6">
    <location>
        <begin position="168"/>
        <end position="185"/>
    </location>
</feature>
<dbReference type="PANTHER" id="PTHR33545:SF9">
    <property type="entry name" value="UPF0750 MEMBRANE PROTEIN YITE"/>
    <property type="match status" value="1"/>
</dbReference>
<dbReference type="EMBL" id="JXKQ01000003">
    <property type="protein sequence ID" value="OJG46299.1"/>
    <property type="molecule type" value="Genomic_DNA"/>
</dbReference>
<comment type="subcellular location">
    <subcellularLocation>
        <location evidence="1">Cell membrane</location>
        <topology evidence="1">Multi-pass membrane protein</topology>
    </subcellularLocation>
</comment>
<evidence type="ECO:0000256" key="3">
    <source>
        <dbReference type="ARBA" id="ARBA00022692"/>
    </source>
</evidence>
<keyword evidence="2" id="KW-1003">Cell membrane</keyword>
<evidence type="ECO:0000256" key="4">
    <source>
        <dbReference type="ARBA" id="ARBA00022989"/>
    </source>
</evidence>
<dbReference type="PANTHER" id="PTHR33545">
    <property type="entry name" value="UPF0750 MEMBRANE PROTEIN YITT-RELATED"/>
    <property type="match status" value="1"/>
</dbReference>
<keyword evidence="4 6" id="KW-1133">Transmembrane helix</keyword>
<evidence type="ECO:0000256" key="5">
    <source>
        <dbReference type="ARBA" id="ARBA00023136"/>
    </source>
</evidence>
<feature type="transmembrane region" description="Helical" evidence="6">
    <location>
        <begin position="12"/>
        <end position="32"/>
    </location>
</feature>
<accession>A0A1L8TPQ0</accession>
<feature type="transmembrane region" description="Helical" evidence="6">
    <location>
        <begin position="102"/>
        <end position="120"/>
    </location>
</feature>
<comment type="caution">
    <text evidence="7">The sequence shown here is derived from an EMBL/GenBank/DDBJ whole genome shotgun (WGS) entry which is preliminary data.</text>
</comment>
<feature type="transmembrane region" description="Helical" evidence="6">
    <location>
        <begin position="140"/>
        <end position="162"/>
    </location>
</feature>
<protein>
    <recommendedName>
        <fullName evidence="9">Integral membrane protein</fullName>
    </recommendedName>
</protein>
<dbReference type="AlphaFoldDB" id="A0A1L8TPQ0"/>
<reference evidence="7 8" key="1">
    <citation type="submission" date="2014-12" db="EMBL/GenBank/DDBJ databases">
        <title>Draft genome sequences of 29 type strains of Enterococci.</title>
        <authorList>
            <person name="Zhong Z."/>
            <person name="Sun Z."/>
            <person name="Liu W."/>
            <person name="Zhang W."/>
            <person name="Zhang H."/>
        </authorList>
    </citation>
    <scope>NUCLEOTIDE SEQUENCE [LARGE SCALE GENOMIC DNA]</scope>
    <source>
        <strain evidence="7 8">DSM 17122</strain>
    </source>
</reference>
<dbReference type="InterPro" id="IPR003740">
    <property type="entry name" value="YitT"/>
</dbReference>
<dbReference type="InterPro" id="IPR051461">
    <property type="entry name" value="UPF0750_membrane"/>
</dbReference>
<keyword evidence="3 6" id="KW-0812">Transmembrane</keyword>
<gene>
    <name evidence="7" type="ORF">RV04_GL001465</name>
</gene>
<dbReference type="STRING" id="249189.RV04_GL001465"/>